<gene>
    <name evidence="2" type="ORF">BAMA_14920</name>
</gene>
<dbReference type="AlphaFoldDB" id="A0A073KEE8"/>
<feature type="domain" description="DUF2087" evidence="1">
    <location>
        <begin position="185"/>
        <end position="252"/>
    </location>
</feature>
<reference evidence="2 3" key="1">
    <citation type="submission" date="2014-06" db="EMBL/GenBank/DDBJ databases">
        <title>Draft genome sequence of Bacillus manliponensis JCM 15802 (MCCC 1A00708).</title>
        <authorList>
            <person name="Lai Q."/>
            <person name="Liu Y."/>
            <person name="Shao Z."/>
        </authorList>
    </citation>
    <scope>NUCLEOTIDE SEQUENCE [LARGE SCALE GENOMIC DNA]</scope>
    <source>
        <strain evidence="2 3">JCM 15802</strain>
    </source>
</reference>
<dbReference type="InterPro" id="IPR018656">
    <property type="entry name" value="DUF2087"/>
</dbReference>
<protein>
    <submittedName>
        <fullName evidence="2">Transcriptional regulator</fullName>
    </submittedName>
</protein>
<evidence type="ECO:0000259" key="1">
    <source>
        <dbReference type="Pfam" id="PF09860"/>
    </source>
</evidence>
<keyword evidence="3" id="KW-1185">Reference proteome</keyword>
<dbReference type="eggNOG" id="COG2771">
    <property type="taxonomic scope" value="Bacteria"/>
</dbReference>
<dbReference type="OrthoDB" id="9789954at2"/>
<organism evidence="2 3">
    <name type="scientific">Bacillus manliponensis</name>
    <dbReference type="NCBI Taxonomy" id="574376"/>
    <lineage>
        <taxon>Bacteria</taxon>
        <taxon>Bacillati</taxon>
        <taxon>Bacillota</taxon>
        <taxon>Bacilli</taxon>
        <taxon>Bacillales</taxon>
        <taxon>Bacillaceae</taxon>
        <taxon>Bacillus</taxon>
        <taxon>Bacillus cereus group</taxon>
    </lineage>
</organism>
<sequence>MSDISEWFWNASVEELKQGYVWNEEKEEFICLACGETFVKGVIYEEDNVLYEAEKFTKIHIANEHTSMFHYLLSFDKKLTGLTDLQKKMLEFFQMGLNDKEIVKEMDGGSTSTIRNHRFTLREKMKQAKVFLALMELSEKKAEKQTKFIPIHRTATMVDDRYNITEKENEEVLKLHFPEGLNGPLCNFPKKQKRKLIILKQLTKRFDHQKQYTEKEVNDVLANAYDDYVTLRRYLIEYGFLDRTADGSMYWVKR</sequence>
<proteinExistence type="predicted"/>
<dbReference type="RefSeq" id="WP_034637017.1">
    <property type="nucleotide sequence ID" value="NZ_CBCSJC010000020.1"/>
</dbReference>
<accession>A0A073KEE8</accession>
<evidence type="ECO:0000313" key="3">
    <source>
        <dbReference type="Proteomes" id="UP000027822"/>
    </source>
</evidence>
<dbReference type="EMBL" id="JOTN01000003">
    <property type="protein sequence ID" value="KEK20698.1"/>
    <property type="molecule type" value="Genomic_DNA"/>
</dbReference>
<dbReference type="STRING" id="574376.BAMA_14920"/>
<dbReference type="Proteomes" id="UP000027822">
    <property type="component" value="Unassembled WGS sequence"/>
</dbReference>
<name>A0A073KEE8_9BACI</name>
<comment type="caution">
    <text evidence="2">The sequence shown here is derived from an EMBL/GenBank/DDBJ whole genome shotgun (WGS) entry which is preliminary data.</text>
</comment>
<dbReference type="Pfam" id="PF09860">
    <property type="entry name" value="DUF2087"/>
    <property type="match status" value="1"/>
</dbReference>
<evidence type="ECO:0000313" key="2">
    <source>
        <dbReference type="EMBL" id="KEK20698.1"/>
    </source>
</evidence>
<dbReference type="eggNOG" id="COG3860">
    <property type="taxonomic scope" value="Bacteria"/>
</dbReference>